<dbReference type="AlphaFoldDB" id="A0A5S6R151"/>
<sequence>MYECSGKMEANCALLFACRCHSVRAGVDTEFVFTLISAYWKVLSGNSTVFSPANYMKSILRSYVTRTAHGYQGR</sequence>
<keyword evidence="1" id="KW-1185">Reference proteome</keyword>
<protein>
    <submittedName>
        <fullName evidence="2">Uncharacterized protein</fullName>
    </submittedName>
</protein>
<proteinExistence type="predicted"/>
<evidence type="ECO:0000313" key="2">
    <source>
        <dbReference type="WBParaSite" id="TMUE_3000013386.1"/>
    </source>
</evidence>
<accession>A0A5S6R151</accession>
<dbReference type="Proteomes" id="UP000046395">
    <property type="component" value="Unassembled WGS sequence"/>
</dbReference>
<name>A0A5S6R151_TRIMR</name>
<organism evidence="1 2">
    <name type="scientific">Trichuris muris</name>
    <name type="common">Mouse whipworm</name>
    <dbReference type="NCBI Taxonomy" id="70415"/>
    <lineage>
        <taxon>Eukaryota</taxon>
        <taxon>Metazoa</taxon>
        <taxon>Ecdysozoa</taxon>
        <taxon>Nematoda</taxon>
        <taxon>Enoplea</taxon>
        <taxon>Dorylaimia</taxon>
        <taxon>Trichinellida</taxon>
        <taxon>Trichuridae</taxon>
        <taxon>Trichuris</taxon>
    </lineage>
</organism>
<reference evidence="2" key="1">
    <citation type="submission" date="2019-12" db="UniProtKB">
        <authorList>
            <consortium name="WormBaseParasite"/>
        </authorList>
    </citation>
    <scope>IDENTIFICATION</scope>
</reference>
<evidence type="ECO:0000313" key="1">
    <source>
        <dbReference type="Proteomes" id="UP000046395"/>
    </source>
</evidence>
<dbReference type="WBParaSite" id="TMUE_3000013386.1">
    <property type="protein sequence ID" value="TMUE_3000013386.1"/>
    <property type="gene ID" value="WBGene00292921"/>
</dbReference>